<feature type="compositionally biased region" description="Basic and acidic residues" evidence="1">
    <location>
        <begin position="86"/>
        <end position="100"/>
    </location>
</feature>
<proteinExistence type="predicted"/>
<evidence type="ECO:0000313" key="2">
    <source>
        <dbReference type="EMBL" id="MFC5731266.1"/>
    </source>
</evidence>
<feature type="region of interest" description="Disordered" evidence="1">
    <location>
        <begin position="72"/>
        <end position="100"/>
    </location>
</feature>
<dbReference type="InterPro" id="IPR047700">
    <property type="entry name" value="NrtS-like"/>
</dbReference>
<accession>A0ABW0ZNQ9</accession>
<sequence>MRPTLWATWCWPILSGRTRHVAAPVALVVGTILLAVNQGSQLLAREVDLVTVLRALANYAIPYVVSSIGYLKAPSGAPHPLGRKAGGRDSRNDGPDTARA</sequence>
<keyword evidence="3" id="KW-1185">Reference proteome</keyword>
<name>A0ABW0ZNQ9_9ACTN</name>
<organism evidence="2 3">
    <name type="scientific">Nocardioides vastitatis</name>
    <dbReference type="NCBI Taxonomy" id="2568655"/>
    <lineage>
        <taxon>Bacteria</taxon>
        <taxon>Bacillati</taxon>
        <taxon>Actinomycetota</taxon>
        <taxon>Actinomycetes</taxon>
        <taxon>Propionibacteriales</taxon>
        <taxon>Nocardioidaceae</taxon>
        <taxon>Nocardioides</taxon>
    </lineage>
</organism>
<dbReference type="RefSeq" id="WP_168798278.1">
    <property type="nucleotide sequence ID" value="NZ_JBHSNS010000014.1"/>
</dbReference>
<evidence type="ECO:0000313" key="3">
    <source>
        <dbReference type="Proteomes" id="UP001596072"/>
    </source>
</evidence>
<reference evidence="3" key="1">
    <citation type="journal article" date="2019" name="Int. J. Syst. Evol. Microbiol.">
        <title>The Global Catalogue of Microorganisms (GCM) 10K type strain sequencing project: providing services to taxonomists for standard genome sequencing and annotation.</title>
        <authorList>
            <consortium name="The Broad Institute Genomics Platform"/>
            <consortium name="The Broad Institute Genome Sequencing Center for Infectious Disease"/>
            <person name="Wu L."/>
            <person name="Ma J."/>
        </authorList>
    </citation>
    <scope>NUCLEOTIDE SEQUENCE [LARGE SCALE GENOMIC DNA]</scope>
    <source>
        <strain evidence="3">YIM 94188</strain>
    </source>
</reference>
<comment type="caution">
    <text evidence="2">The sequence shown here is derived from an EMBL/GenBank/DDBJ whole genome shotgun (WGS) entry which is preliminary data.</text>
</comment>
<evidence type="ECO:0000256" key="1">
    <source>
        <dbReference type="SAM" id="MobiDB-lite"/>
    </source>
</evidence>
<dbReference type="Proteomes" id="UP001596072">
    <property type="component" value="Unassembled WGS sequence"/>
</dbReference>
<gene>
    <name evidence="2" type="primary">nrtS</name>
    <name evidence="2" type="ORF">ACFPQB_20315</name>
</gene>
<dbReference type="EMBL" id="JBHSNS010000014">
    <property type="protein sequence ID" value="MFC5731266.1"/>
    <property type="molecule type" value="Genomic_DNA"/>
</dbReference>
<protein>
    <submittedName>
        <fullName evidence="2">Nitrate/nitrite transporter NrtS</fullName>
    </submittedName>
</protein>
<dbReference type="NCBIfam" id="NF038050">
    <property type="entry name" value="NrtS"/>
    <property type="match status" value="1"/>
</dbReference>